<name>A0A6J5QPJ7_9CAUD</name>
<evidence type="ECO:0000313" key="1">
    <source>
        <dbReference type="EMBL" id="CAB4185702.1"/>
    </source>
</evidence>
<protein>
    <submittedName>
        <fullName evidence="1">Uncharacterized protein</fullName>
    </submittedName>
</protein>
<proteinExistence type="predicted"/>
<gene>
    <name evidence="1" type="ORF">UFOVP1127_126</name>
</gene>
<accession>A0A6J5QPJ7</accession>
<organism evidence="1">
    <name type="scientific">uncultured Caudovirales phage</name>
    <dbReference type="NCBI Taxonomy" id="2100421"/>
    <lineage>
        <taxon>Viruses</taxon>
        <taxon>Duplodnaviria</taxon>
        <taxon>Heunggongvirae</taxon>
        <taxon>Uroviricota</taxon>
        <taxon>Caudoviricetes</taxon>
        <taxon>Peduoviridae</taxon>
        <taxon>Maltschvirus</taxon>
        <taxon>Maltschvirus maltsch</taxon>
    </lineage>
</organism>
<reference evidence="1" key="1">
    <citation type="submission" date="2020-05" db="EMBL/GenBank/DDBJ databases">
        <authorList>
            <person name="Chiriac C."/>
            <person name="Salcher M."/>
            <person name="Ghai R."/>
            <person name="Kavagutti S V."/>
        </authorList>
    </citation>
    <scope>NUCLEOTIDE SEQUENCE</scope>
</reference>
<dbReference type="EMBL" id="LR797075">
    <property type="protein sequence ID" value="CAB4185702.1"/>
    <property type="molecule type" value="Genomic_DNA"/>
</dbReference>
<sequence>MNKMTYPDWTPIDWDGNPQMALDGIIFDCWRKSFRHGHVTIAKHKDRKSSISITFSFGANSDASCSGSCPGQDIEKAKKYVDAYVGEGHHFRSDSGRKCYEIWDRINNAKGMKSDDGIIFVLYDWETGVIAKRTACLAEVYPKSSEYADVRTQNAQGEWYWKVRYMVETRMKDSEPLPAGEWFDNHHGIYISPMVIAEAVARGFDCEEFSLHQLKNATDYHSPCRDAVMEHESLHDIVIDAENYLQNLCPEGHWAGYTENGNFGVWPNDAEEDWGGEPDPILVNEGENIGSITLDQSWLHGKYHDGKAEIHTGLSYVAYGDYFAQGGEGQTQIDEIHRIWLTGDYTEVEAFDRWASAYGLSLNSAE</sequence>